<dbReference type="EMBL" id="FXTH01000005">
    <property type="protein sequence ID" value="SMO54386.1"/>
    <property type="molecule type" value="Genomic_DNA"/>
</dbReference>
<feature type="transmembrane region" description="Helical" evidence="5">
    <location>
        <begin position="111"/>
        <end position="132"/>
    </location>
</feature>
<keyword evidence="2 5" id="KW-0812">Transmembrane</keyword>
<feature type="transmembrane region" description="Helical" evidence="5">
    <location>
        <begin position="325"/>
        <end position="350"/>
    </location>
</feature>
<dbReference type="GO" id="GO:0015086">
    <property type="term" value="F:cadmium ion transmembrane transporter activity"/>
    <property type="evidence" value="ECO:0007669"/>
    <property type="project" value="TreeGrafter"/>
</dbReference>
<dbReference type="AlphaFoldDB" id="A0A521C4I0"/>
<reference evidence="6 7" key="1">
    <citation type="submission" date="2017-05" db="EMBL/GenBank/DDBJ databases">
        <authorList>
            <person name="Varghese N."/>
            <person name="Submissions S."/>
        </authorList>
    </citation>
    <scope>NUCLEOTIDE SEQUENCE [LARGE SCALE GENOMIC DNA]</scope>
    <source>
        <strain evidence="6 7">DSM 21194</strain>
    </source>
</reference>
<dbReference type="PANTHER" id="PTHR11706:SF3">
    <property type="entry name" value="METAL ION TRANSPORT PROTEIN"/>
    <property type="match status" value="1"/>
</dbReference>
<evidence type="ECO:0000313" key="7">
    <source>
        <dbReference type="Proteomes" id="UP000317593"/>
    </source>
</evidence>
<dbReference type="OrthoDB" id="9787548at2"/>
<name>A0A521C4I0_9BACT</name>
<dbReference type="PANTHER" id="PTHR11706">
    <property type="entry name" value="SOLUTE CARRIER PROTEIN FAMILY 11 MEMBER"/>
    <property type="match status" value="1"/>
</dbReference>
<evidence type="ECO:0000256" key="5">
    <source>
        <dbReference type="SAM" id="Phobius"/>
    </source>
</evidence>
<organism evidence="6 7">
    <name type="scientific">Fodinibius sediminis</name>
    <dbReference type="NCBI Taxonomy" id="1214077"/>
    <lineage>
        <taxon>Bacteria</taxon>
        <taxon>Pseudomonadati</taxon>
        <taxon>Balneolota</taxon>
        <taxon>Balneolia</taxon>
        <taxon>Balneolales</taxon>
        <taxon>Balneolaceae</taxon>
        <taxon>Fodinibius</taxon>
    </lineage>
</organism>
<keyword evidence="3 5" id="KW-1133">Transmembrane helix</keyword>
<sequence length="456" mass="51197">MKGKNNRPDNPYVLTESGIKEPPDTFWETIRHLGPGFILSAAIVGSGELIATTTLGARAGFVTFWVVILSCLVKVTIQLEFGKHAISTGETVMSAFNKLPGWTFREISWSVWVWLFIQFFKLLQVGGIIGGVAITLNIVFPAVSVVLWTALVTVAAALLVYRGYYRFVERFSLLMIAFFTVFTFLSVYFLQFTDYAFTWQDIASGLEFNLPAAMAGVAIAAFGITGVGGDEIMYYNYWCLEKGYAAYTGPAVNTEEWRERARGWIRVMYWDAILSMVVYTLVTAAFYVLGAAVLHTQNQVPQGYQMIETLSGMYTQTMGSGARNVFLLCAGIVLFSTLFSALASWTRIFADAFGQLGFFDFYNSDERERTISILAWVFPILWALLFLFLQLPVTMVIVGGFFTSILLLVVVFAAVHFRYVRLDRHLRPGKLYDVAFWLSILAIILAGVYGVIKFFW</sequence>
<accession>A0A521C4I0</accession>
<dbReference type="GO" id="GO:0005886">
    <property type="term" value="C:plasma membrane"/>
    <property type="evidence" value="ECO:0007669"/>
    <property type="project" value="TreeGrafter"/>
</dbReference>
<evidence type="ECO:0000256" key="1">
    <source>
        <dbReference type="ARBA" id="ARBA00004141"/>
    </source>
</evidence>
<dbReference type="InterPro" id="IPR001046">
    <property type="entry name" value="NRAMP_fam"/>
</dbReference>
<dbReference type="NCBIfam" id="NF037982">
    <property type="entry name" value="Nramp_1"/>
    <property type="match status" value="1"/>
</dbReference>
<evidence type="ECO:0000256" key="3">
    <source>
        <dbReference type="ARBA" id="ARBA00022989"/>
    </source>
</evidence>
<evidence type="ECO:0000256" key="4">
    <source>
        <dbReference type="ARBA" id="ARBA00023136"/>
    </source>
</evidence>
<feature type="transmembrane region" description="Helical" evidence="5">
    <location>
        <begin position="395"/>
        <end position="419"/>
    </location>
</feature>
<feature type="transmembrane region" description="Helical" evidence="5">
    <location>
        <begin position="138"/>
        <end position="161"/>
    </location>
</feature>
<dbReference type="Proteomes" id="UP000317593">
    <property type="component" value="Unassembled WGS sequence"/>
</dbReference>
<gene>
    <name evidence="6" type="ORF">SAMN06265218_10518</name>
</gene>
<feature type="transmembrane region" description="Helical" evidence="5">
    <location>
        <begin position="173"/>
        <end position="190"/>
    </location>
</feature>
<protein>
    <submittedName>
        <fullName evidence="6">Mn2+ and Fe2+ transporters of the NRAMP family</fullName>
    </submittedName>
</protein>
<evidence type="ECO:0000256" key="2">
    <source>
        <dbReference type="ARBA" id="ARBA00022692"/>
    </source>
</evidence>
<dbReference type="GO" id="GO:0005384">
    <property type="term" value="F:manganese ion transmembrane transporter activity"/>
    <property type="evidence" value="ECO:0007669"/>
    <property type="project" value="TreeGrafter"/>
</dbReference>
<dbReference type="RefSeq" id="WP_142713787.1">
    <property type="nucleotide sequence ID" value="NZ_FXTH01000005.1"/>
</dbReference>
<feature type="transmembrane region" description="Helical" evidence="5">
    <location>
        <begin position="210"/>
        <end position="228"/>
    </location>
</feature>
<proteinExistence type="predicted"/>
<feature type="transmembrane region" description="Helical" evidence="5">
    <location>
        <begin position="267"/>
        <end position="289"/>
    </location>
</feature>
<keyword evidence="4 5" id="KW-0472">Membrane</keyword>
<comment type="subcellular location">
    <subcellularLocation>
        <location evidence="1">Membrane</location>
        <topology evidence="1">Multi-pass membrane protein</topology>
    </subcellularLocation>
</comment>
<feature type="transmembrane region" description="Helical" evidence="5">
    <location>
        <begin position="431"/>
        <end position="452"/>
    </location>
</feature>
<dbReference type="Gene3D" id="1.20.1740.10">
    <property type="entry name" value="Amino acid/polyamine transporter I"/>
    <property type="match status" value="1"/>
</dbReference>
<feature type="transmembrane region" description="Helical" evidence="5">
    <location>
        <begin position="371"/>
        <end position="389"/>
    </location>
</feature>
<keyword evidence="7" id="KW-1185">Reference proteome</keyword>
<evidence type="ECO:0000313" key="6">
    <source>
        <dbReference type="EMBL" id="SMO54386.1"/>
    </source>
</evidence>
<dbReference type="GO" id="GO:0034755">
    <property type="term" value="P:iron ion transmembrane transport"/>
    <property type="evidence" value="ECO:0007669"/>
    <property type="project" value="TreeGrafter"/>
</dbReference>
<dbReference type="Pfam" id="PF01566">
    <property type="entry name" value="Nramp"/>
    <property type="match status" value="1"/>
</dbReference>